<evidence type="ECO:0000256" key="2">
    <source>
        <dbReference type="SAM" id="Phobius"/>
    </source>
</evidence>
<dbReference type="SUPFAM" id="SSF51735">
    <property type="entry name" value="NAD(P)-binding Rossmann-fold domains"/>
    <property type="match status" value="1"/>
</dbReference>
<dbReference type="InterPro" id="IPR006037">
    <property type="entry name" value="RCK_C"/>
</dbReference>
<dbReference type="PANTHER" id="PTHR43833:SF9">
    <property type="entry name" value="POTASSIUM CHANNEL PROTEIN YUGO-RELATED"/>
    <property type="match status" value="1"/>
</dbReference>
<dbReference type="InterPro" id="IPR003148">
    <property type="entry name" value="RCK_N"/>
</dbReference>
<dbReference type="InterPro" id="IPR050721">
    <property type="entry name" value="Trk_Ktr_HKT_K-transport"/>
</dbReference>
<keyword evidence="5" id="KW-0407">Ion channel</keyword>
<accession>A0A238Y0N5</accession>
<name>A0A238Y0N5_9FLAO</name>
<reference evidence="5 6" key="1">
    <citation type="submission" date="2017-06" db="EMBL/GenBank/DDBJ databases">
        <authorList>
            <person name="Kim H.J."/>
            <person name="Triplett B.A."/>
        </authorList>
    </citation>
    <scope>NUCLEOTIDE SEQUENCE [LARGE SCALE GENOMIC DNA]</scope>
    <source>
        <strain evidence="5 6">DSM 29150</strain>
    </source>
</reference>
<dbReference type="OrthoDB" id="9781411at2"/>
<dbReference type="SUPFAM" id="SSF116726">
    <property type="entry name" value="TrkA C-terminal domain-like"/>
    <property type="match status" value="1"/>
</dbReference>
<dbReference type="InterPro" id="IPR036721">
    <property type="entry name" value="RCK_C_sf"/>
</dbReference>
<keyword evidence="2" id="KW-1133">Transmembrane helix</keyword>
<dbReference type="AlphaFoldDB" id="A0A238Y0N5"/>
<keyword evidence="5" id="KW-0813">Transport</keyword>
<dbReference type="Gene3D" id="1.10.287.70">
    <property type="match status" value="1"/>
</dbReference>
<dbReference type="SUPFAM" id="SSF81324">
    <property type="entry name" value="Voltage-gated potassium channels"/>
    <property type="match status" value="1"/>
</dbReference>
<dbReference type="GO" id="GO:0005886">
    <property type="term" value="C:plasma membrane"/>
    <property type="evidence" value="ECO:0007669"/>
    <property type="project" value="UniProtKB-SubCell"/>
</dbReference>
<feature type="domain" description="RCK C-terminal" evidence="4">
    <location>
        <begin position="246"/>
        <end position="331"/>
    </location>
</feature>
<dbReference type="Pfam" id="PF07885">
    <property type="entry name" value="Ion_trans_2"/>
    <property type="match status" value="1"/>
</dbReference>
<keyword evidence="5" id="KW-0406">Ion transport</keyword>
<dbReference type="RefSeq" id="WP_089382167.1">
    <property type="nucleotide sequence ID" value="NZ_FZNT01000007.1"/>
</dbReference>
<dbReference type="EMBL" id="FZNT01000007">
    <property type="protein sequence ID" value="SNR64331.1"/>
    <property type="molecule type" value="Genomic_DNA"/>
</dbReference>
<comment type="subcellular location">
    <subcellularLocation>
        <location evidence="1">Cell membrane</location>
        <topology evidence="1">Multi-pass membrane protein</topology>
    </subcellularLocation>
</comment>
<dbReference type="Gene3D" id="3.30.70.1450">
    <property type="entry name" value="Regulator of K+ conductance, C-terminal domain"/>
    <property type="match status" value="1"/>
</dbReference>
<evidence type="ECO:0000313" key="5">
    <source>
        <dbReference type="EMBL" id="SNR64331.1"/>
    </source>
</evidence>
<keyword evidence="2" id="KW-0472">Membrane</keyword>
<evidence type="ECO:0000259" key="3">
    <source>
        <dbReference type="PROSITE" id="PS51201"/>
    </source>
</evidence>
<dbReference type="Gene3D" id="3.40.50.720">
    <property type="entry name" value="NAD(P)-binding Rossmann-like Domain"/>
    <property type="match status" value="1"/>
</dbReference>
<keyword evidence="2" id="KW-0812">Transmembrane</keyword>
<evidence type="ECO:0000313" key="6">
    <source>
        <dbReference type="Proteomes" id="UP000198384"/>
    </source>
</evidence>
<feature type="domain" description="RCK N-terminal" evidence="3">
    <location>
        <begin position="107"/>
        <end position="224"/>
    </location>
</feature>
<feature type="transmembrane region" description="Helical" evidence="2">
    <location>
        <begin position="37"/>
        <end position="55"/>
    </location>
</feature>
<protein>
    <submittedName>
        <fullName evidence="5">Voltage-gated potassium channel</fullName>
    </submittedName>
</protein>
<dbReference type="GO" id="GO:0008324">
    <property type="term" value="F:monoatomic cation transmembrane transporter activity"/>
    <property type="evidence" value="ECO:0007669"/>
    <property type="project" value="InterPro"/>
</dbReference>
<keyword evidence="6" id="KW-1185">Reference proteome</keyword>
<evidence type="ECO:0000256" key="1">
    <source>
        <dbReference type="ARBA" id="ARBA00004651"/>
    </source>
</evidence>
<dbReference type="Pfam" id="PF02080">
    <property type="entry name" value="TrkA_C"/>
    <property type="match status" value="1"/>
</dbReference>
<sequence length="331" mass="36971">MLLKSRLYISLVFVIIVIAIGVGGYMTISGDNFVDSLYMTIITMSTVGFSEIHALSVQGKLFTIFLIIISIVVYGYTFASITQYFSNSDMFKLLKEKKVQKQIENLKDHTVVCGYGRNGKQAVGKLKQFNQPCVVIEKRKDEVEDLVRDGVLFVEGDATNDDDLKKLNLDRAKSLITALPSDADNLFVVLSARQFNKKFTIISRASNESSYGKLKFAGATNVIMPDKLGGAHMASLVVTPDLVEFVDRLTIAGDVDANLEEICVNELPDEYISKTILDLDLRRKSGCTVIGFKTEDGEYIINPDATIKLERNTFLIVLGNKEQIKKLREYF</sequence>
<dbReference type="InterPro" id="IPR036291">
    <property type="entry name" value="NAD(P)-bd_dom_sf"/>
</dbReference>
<gene>
    <name evidence="5" type="ORF">SAMN06265371_107179</name>
</gene>
<dbReference type="GO" id="GO:0006813">
    <property type="term" value="P:potassium ion transport"/>
    <property type="evidence" value="ECO:0007669"/>
    <property type="project" value="InterPro"/>
</dbReference>
<dbReference type="Proteomes" id="UP000198384">
    <property type="component" value="Unassembled WGS sequence"/>
</dbReference>
<feature type="transmembrane region" description="Helical" evidence="2">
    <location>
        <begin position="62"/>
        <end position="85"/>
    </location>
</feature>
<dbReference type="PROSITE" id="PS51202">
    <property type="entry name" value="RCK_C"/>
    <property type="match status" value="1"/>
</dbReference>
<evidence type="ECO:0000259" key="4">
    <source>
        <dbReference type="PROSITE" id="PS51202"/>
    </source>
</evidence>
<dbReference type="Pfam" id="PF02254">
    <property type="entry name" value="TrkA_N"/>
    <property type="match status" value="1"/>
</dbReference>
<organism evidence="5 6">
    <name type="scientific">Lutibacter agarilyticus</name>
    <dbReference type="NCBI Taxonomy" id="1109740"/>
    <lineage>
        <taxon>Bacteria</taxon>
        <taxon>Pseudomonadati</taxon>
        <taxon>Bacteroidota</taxon>
        <taxon>Flavobacteriia</taxon>
        <taxon>Flavobacteriales</taxon>
        <taxon>Flavobacteriaceae</taxon>
        <taxon>Lutibacter</taxon>
    </lineage>
</organism>
<dbReference type="InterPro" id="IPR013099">
    <property type="entry name" value="K_chnl_dom"/>
</dbReference>
<dbReference type="PANTHER" id="PTHR43833">
    <property type="entry name" value="POTASSIUM CHANNEL PROTEIN 2-RELATED-RELATED"/>
    <property type="match status" value="1"/>
</dbReference>
<dbReference type="PROSITE" id="PS51201">
    <property type="entry name" value="RCK_N"/>
    <property type="match status" value="1"/>
</dbReference>
<feature type="transmembrane region" description="Helical" evidence="2">
    <location>
        <begin position="7"/>
        <end position="25"/>
    </location>
</feature>
<proteinExistence type="predicted"/>